<dbReference type="EMBL" id="WHUW01000049">
    <property type="protein sequence ID" value="KAF8431529.1"/>
    <property type="molecule type" value="Genomic_DNA"/>
</dbReference>
<reference evidence="1" key="1">
    <citation type="submission" date="2019-10" db="EMBL/GenBank/DDBJ databases">
        <authorList>
            <consortium name="DOE Joint Genome Institute"/>
            <person name="Kuo A."/>
            <person name="Miyauchi S."/>
            <person name="Kiss E."/>
            <person name="Drula E."/>
            <person name="Kohler A."/>
            <person name="Sanchez-Garcia M."/>
            <person name="Andreopoulos B."/>
            <person name="Barry K.W."/>
            <person name="Bonito G."/>
            <person name="Buee M."/>
            <person name="Carver A."/>
            <person name="Chen C."/>
            <person name="Cichocki N."/>
            <person name="Clum A."/>
            <person name="Culley D."/>
            <person name="Crous P.W."/>
            <person name="Fauchery L."/>
            <person name="Girlanda M."/>
            <person name="Hayes R."/>
            <person name="Keri Z."/>
            <person name="LaButti K."/>
            <person name="Lipzen A."/>
            <person name="Lombard V."/>
            <person name="Magnuson J."/>
            <person name="Maillard F."/>
            <person name="Morin E."/>
            <person name="Murat C."/>
            <person name="Nolan M."/>
            <person name="Ohm R."/>
            <person name="Pangilinan J."/>
            <person name="Pereira M."/>
            <person name="Perotto S."/>
            <person name="Peter M."/>
            <person name="Riley R."/>
            <person name="Sitrit Y."/>
            <person name="Stielow B."/>
            <person name="Szollosi G."/>
            <person name="Zifcakova L."/>
            <person name="Stursova M."/>
            <person name="Spatafora J.W."/>
            <person name="Tedersoo L."/>
            <person name="Vaario L.-M."/>
            <person name="Yamada A."/>
            <person name="Yan M."/>
            <person name="Wang P."/>
            <person name="Xu J."/>
            <person name="Bruns T."/>
            <person name="Baldrian P."/>
            <person name="Vilgalys R."/>
            <person name="Henrissat B."/>
            <person name="Grigoriev I.V."/>
            <person name="Hibbett D."/>
            <person name="Nagy L.G."/>
            <person name="Martin F.M."/>
        </authorList>
    </citation>
    <scope>NUCLEOTIDE SEQUENCE</scope>
    <source>
        <strain evidence="1">BED1</strain>
    </source>
</reference>
<gene>
    <name evidence="1" type="ORF">L210DRAFT_247569</name>
</gene>
<organism evidence="1 2">
    <name type="scientific">Boletus edulis BED1</name>
    <dbReference type="NCBI Taxonomy" id="1328754"/>
    <lineage>
        <taxon>Eukaryota</taxon>
        <taxon>Fungi</taxon>
        <taxon>Dikarya</taxon>
        <taxon>Basidiomycota</taxon>
        <taxon>Agaricomycotina</taxon>
        <taxon>Agaricomycetes</taxon>
        <taxon>Agaricomycetidae</taxon>
        <taxon>Boletales</taxon>
        <taxon>Boletineae</taxon>
        <taxon>Boletaceae</taxon>
        <taxon>Boletoideae</taxon>
        <taxon>Boletus</taxon>
    </lineage>
</organism>
<dbReference type="Proteomes" id="UP001194468">
    <property type="component" value="Unassembled WGS sequence"/>
</dbReference>
<protein>
    <submittedName>
        <fullName evidence="1">Uncharacterized protein</fullName>
    </submittedName>
</protein>
<reference evidence="1" key="2">
    <citation type="journal article" date="2020" name="Nat. Commun.">
        <title>Large-scale genome sequencing of mycorrhizal fungi provides insights into the early evolution of symbiotic traits.</title>
        <authorList>
            <person name="Miyauchi S."/>
            <person name="Kiss E."/>
            <person name="Kuo A."/>
            <person name="Drula E."/>
            <person name="Kohler A."/>
            <person name="Sanchez-Garcia M."/>
            <person name="Morin E."/>
            <person name="Andreopoulos B."/>
            <person name="Barry K.W."/>
            <person name="Bonito G."/>
            <person name="Buee M."/>
            <person name="Carver A."/>
            <person name="Chen C."/>
            <person name="Cichocki N."/>
            <person name="Clum A."/>
            <person name="Culley D."/>
            <person name="Crous P.W."/>
            <person name="Fauchery L."/>
            <person name="Girlanda M."/>
            <person name="Hayes R.D."/>
            <person name="Keri Z."/>
            <person name="LaButti K."/>
            <person name="Lipzen A."/>
            <person name="Lombard V."/>
            <person name="Magnuson J."/>
            <person name="Maillard F."/>
            <person name="Murat C."/>
            <person name="Nolan M."/>
            <person name="Ohm R.A."/>
            <person name="Pangilinan J."/>
            <person name="Pereira M.F."/>
            <person name="Perotto S."/>
            <person name="Peter M."/>
            <person name="Pfister S."/>
            <person name="Riley R."/>
            <person name="Sitrit Y."/>
            <person name="Stielow J.B."/>
            <person name="Szollosi G."/>
            <person name="Zifcakova L."/>
            <person name="Stursova M."/>
            <person name="Spatafora J.W."/>
            <person name="Tedersoo L."/>
            <person name="Vaario L.M."/>
            <person name="Yamada A."/>
            <person name="Yan M."/>
            <person name="Wang P."/>
            <person name="Xu J."/>
            <person name="Bruns T."/>
            <person name="Baldrian P."/>
            <person name="Vilgalys R."/>
            <person name="Dunand C."/>
            <person name="Henrissat B."/>
            <person name="Grigoriev I.V."/>
            <person name="Hibbett D."/>
            <person name="Nagy L.G."/>
            <person name="Martin F.M."/>
        </authorList>
    </citation>
    <scope>NUCLEOTIDE SEQUENCE</scope>
    <source>
        <strain evidence="1">BED1</strain>
    </source>
</reference>
<dbReference type="AlphaFoldDB" id="A0AAD4BJ28"/>
<comment type="caution">
    <text evidence="1">The sequence shown here is derived from an EMBL/GenBank/DDBJ whole genome shotgun (WGS) entry which is preliminary data.</text>
</comment>
<proteinExistence type="predicted"/>
<name>A0AAD4BJ28_BOLED</name>
<evidence type="ECO:0000313" key="2">
    <source>
        <dbReference type="Proteomes" id="UP001194468"/>
    </source>
</evidence>
<accession>A0AAD4BJ28</accession>
<sequence length="67" mass="7506">MLHVSHPGYRLMALPLWNQLGPSIRFSLPKPPCTTSCSHFTPMVSTSLHVFGPIEWDDLGRARCAWG</sequence>
<evidence type="ECO:0000313" key="1">
    <source>
        <dbReference type="EMBL" id="KAF8431529.1"/>
    </source>
</evidence>
<keyword evidence="2" id="KW-1185">Reference proteome</keyword>